<dbReference type="InterPro" id="IPR001173">
    <property type="entry name" value="Glyco_trans_2-like"/>
</dbReference>
<dbReference type="InterPro" id="IPR050321">
    <property type="entry name" value="Glycosyltr_2/OpgH_subfam"/>
</dbReference>
<dbReference type="RefSeq" id="WP_307227259.1">
    <property type="nucleotide sequence ID" value="NZ_JAUSVF010000001.1"/>
</dbReference>
<dbReference type="Pfam" id="PF13632">
    <property type="entry name" value="Glyco_trans_2_3"/>
    <property type="match status" value="1"/>
</dbReference>
<dbReference type="Gene3D" id="3.90.550.10">
    <property type="entry name" value="Spore Coat Polysaccharide Biosynthesis Protein SpsA, Chain A"/>
    <property type="match status" value="1"/>
</dbReference>
<evidence type="ECO:0000256" key="7">
    <source>
        <dbReference type="SAM" id="Phobius"/>
    </source>
</evidence>
<evidence type="ECO:0000256" key="5">
    <source>
        <dbReference type="ARBA" id="ARBA00022989"/>
    </source>
</evidence>
<dbReference type="PANTHER" id="PTHR43867">
    <property type="entry name" value="CELLULOSE SYNTHASE CATALYTIC SUBUNIT A [UDP-FORMING]"/>
    <property type="match status" value="1"/>
</dbReference>
<comment type="caution">
    <text evidence="9">The sequence shown here is derived from an EMBL/GenBank/DDBJ whole genome shotgun (WGS) entry which is preliminary data.</text>
</comment>
<evidence type="ECO:0000256" key="6">
    <source>
        <dbReference type="ARBA" id="ARBA00023136"/>
    </source>
</evidence>
<feature type="domain" description="Glycosyltransferase 2-like" evidence="8">
    <location>
        <begin position="219"/>
        <end position="412"/>
    </location>
</feature>
<feature type="transmembrane region" description="Helical" evidence="7">
    <location>
        <begin position="61"/>
        <end position="78"/>
    </location>
</feature>
<dbReference type="InterPro" id="IPR029044">
    <property type="entry name" value="Nucleotide-diphossugar_trans"/>
</dbReference>
<evidence type="ECO:0000256" key="2">
    <source>
        <dbReference type="ARBA" id="ARBA00022676"/>
    </source>
</evidence>
<reference evidence="9 10" key="1">
    <citation type="submission" date="2023-07" db="EMBL/GenBank/DDBJ databases">
        <title>Genomic Encyclopedia of Type Strains, Phase IV (KMG-IV): sequencing the most valuable type-strain genomes for metagenomic binning, comparative biology and taxonomic classification.</title>
        <authorList>
            <person name="Goeker M."/>
        </authorList>
    </citation>
    <scope>NUCLEOTIDE SEQUENCE [LARGE SCALE GENOMIC DNA]</scope>
    <source>
        <strain evidence="9 10">DSM 1112</strain>
    </source>
</reference>
<keyword evidence="10" id="KW-1185">Reference proteome</keyword>
<dbReference type="Proteomes" id="UP001230207">
    <property type="component" value="Unassembled WGS sequence"/>
</dbReference>
<feature type="transmembrane region" description="Helical" evidence="7">
    <location>
        <begin position="378"/>
        <end position="411"/>
    </location>
</feature>
<evidence type="ECO:0000256" key="1">
    <source>
        <dbReference type="ARBA" id="ARBA00004141"/>
    </source>
</evidence>
<keyword evidence="3" id="KW-0808">Transferase</keyword>
<evidence type="ECO:0000256" key="4">
    <source>
        <dbReference type="ARBA" id="ARBA00022692"/>
    </source>
</evidence>
<keyword evidence="5 7" id="KW-1133">Transmembrane helix</keyword>
<evidence type="ECO:0000259" key="8">
    <source>
        <dbReference type="Pfam" id="PF13632"/>
    </source>
</evidence>
<keyword evidence="6 7" id="KW-0472">Membrane</keyword>
<evidence type="ECO:0000313" key="9">
    <source>
        <dbReference type="EMBL" id="MDQ0318851.1"/>
    </source>
</evidence>
<dbReference type="PANTHER" id="PTHR43867:SF2">
    <property type="entry name" value="CELLULOSE SYNTHASE CATALYTIC SUBUNIT A [UDP-FORMING]"/>
    <property type="match status" value="1"/>
</dbReference>
<organism evidence="9 10">
    <name type="scientific">Pararhizobium capsulatum DSM 1112</name>
    <dbReference type="NCBI Taxonomy" id="1121113"/>
    <lineage>
        <taxon>Bacteria</taxon>
        <taxon>Pseudomonadati</taxon>
        <taxon>Pseudomonadota</taxon>
        <taxon>Alphaproteobacteria</taxon>
        <taxon>Hyphomicrobiales</taxon>
        <taxon>Rhizobiaceae</taxon>
        <taxon>Rhizobium/Agrobacterium group</taxon>
        <taxon>Pararhizobium</taxon>
    </lineage>
</organism>
<comment type="subcellular location">
    <subcellularLocation>
        <location evidence="1">Membrane</location>
        <topology evidence="1">Multi-pass membrane protein</topology>
    </subcellularLocation>
</comment>
<keyword evidence="4 7" id="KW-0812">Transmembrane</keyword>
<accession>A0ABU0BKS7</accession>
<name>A0ABU0BKS7_9HYPH</name>
<feature type="transmembrane region" description="Helical" evidence="7">
    <location>
        <begin position="423"/>
        <end position="447"/>
    </location>
</feature>
<dbReference type="SUPFAM" id="SSF53448">
    <property type="entry name" value="Nucleotide-diphospho-sugar transferases"/>
    <property type="match status" value="1"/>
</dbReference>
<evidence type="ECO:0000256" key="3">
    <source>
        <dbReference type="ARBA" id="ARBA00022679"/>
    </source>
</evidence>
<keyword evidence="2" id="KW-0328">Glycosyltransferase</keyword>
<evidence type="ECO:0000313" key="10">
    <source>
        <dbReference type="Proteomes" id="UP001230207"/>
    </source>
</evidence>
<feature type="transmembrane region" description="Helical" evidence="7">
    <location>
        <begin position="459"/>
        <end position="481"/>
    </location>
</feature>
<proteinExistence type="predicted"/>
<sequence length="502" mass="57614">MKQRLQRSPELRSRLAISTRSEIRRAAWHAGRTRRVGEAARRLSETMPLHSARIIFWGRQGFYSGIAAAGIISGILTAPSASMLIAHILFSLLFLSNFLLRVVALFSAQARERRHRTRRLRSLPKEHSLPIYSVLVALYREEAVVPQLIEALNRLDWPRSRLDIKLVCEEFDAGTITLLEAMNLPPEYEIIRVPVRNPRTKPKALTYALNGVRGSLLAVYDAEDRPAPGQLKEAHAAFCRMSRRTICIQAPLVITNAEQSWLSGLFALEYSALFRSLLPMLSSARLPLPLGGTSNHFRTAPLKQLGGWDPYNVTEDADLGMRLYRMGYRSRVISLPTFEDAPTDIDIWLKQRTRWFKGWLQTWLVQMRKPRQLRQEMGWTGFLAFHVLIGGMLFSSLCHPVVLAFIVYLGWLMMEQSSHTEGALSFWLFVADIVNIFGSYVIFIALGRVRMSREERRSVGWRWMLTPVYWLALSLAAWRAVFELRFKPFVWNKTPHVPTARK</sequence>
<protein>
    <submittedName>
        <fullName evidence="9">Cellulose synthase/poly-beta-1,6-N-acetylglucosamine synthase-like glycosyltransferase</fullName>
    </submittedName>
</protein>
<feature type="transmembrane region" description="Helical" evidence="7">
    <location>
        <begin position="84"/>
        <end position="108"/>
    </location>
</feature>
<gene>
    <name evidence="9" type="ORF">QO002_000989</name>
</gene>
<dbReference type="EMBL" id="JAUSVF010000001">
    <property type="protein sequence ID" value="MDQ0318851.1"/>
    <property type="molecule type" value="Genomic_DNA"/>
</dbReference>